<dbReference type="RefSeq" id="WP_166637295.1">
    <property type="nucleotide sequence ID" value="NZ_SNYF01000006.1"/>
</dbReference>
<comment type="caution">
    <text evidence="2">The sequence shown here is derived from an EMBL/GenBank/DDBJ whole genome shotgun (WGS) entry which is preliminary data.</text>
</comment>
<proteinExistence type="predicted"/>
<dbReference type="Proteomes" id="UP000294535">
    <property type="component" value="Unassembled WGS sequence"/>
</dbReference>
<evidence type="ECO:0000313" key="3">
    <source>
        <dbReference type="Proteomes" id="UP000294535"/>
    </source>
</evidence>
<sequence length="56" mass="6225">MKKKKSPTPKPSPEDFEEFDPREGFGIFPDDISLTQNIGCVGGKKPNEKTKKNSSN</sequence>
<protein>
    <submittedName>
        <fullName evidence="2">Uncharacterized protein</fullName>
    </submittedName>
</protein>
<dbReference type="EMBL" id="SNYF01000006">
    <property type="protein sequence ID" value="TDQ17255.1"/>
    <property type="molecule type" value="Genomic_DNA"/>
</dbReference>
<feature type="region of interest" description="Disordered" evidence="1">
    <location>
        <begin position="1"/>
        <end position="31"/>
    </location>
</feature>
<dbReference type="AlphaFoldDB" id="A0A4R6T7N9"/>
<accession>A0A4R6T7N9</accession>
<organism evidence="2 3">
    <name type="scientific">Algoriphagus boseongensis</name>
    <dbReference type="NCBI Taxonomy" id="1442587"/>
    <lineage>
        <taxon>Bacteria</taxon>
        <taxon>Pseudomonadati</taxon>
        <taxon>Bacteroidota</taxon>
        <taxon>Cytophagia</taxon>
        <taxon>Cytophagales</taxon>
        <taxon>Cyclobacteriaceae</taxon>
        <taxon>Algoriphagus</taxon>
    </lineage>
</organism>
<feature type="compositionally biased region" description="Basic and acidic residues" evidence="1">
    <location>
        <begin position="45"/>
        <end position="56"/>
    </location>
</feature>
<keyword evidence="3" id="KW-1185">Reference proteome</keyword>
<evidence type="ECO:0000256" key="1">
    <source>
        <dbReference type="SAM" id="MobiDB-lite"/>
    </source>
</evidence>
<name>A0A4R6T7N9_9BACT</name>
<reference evidence="2 3" key="1">
    <citation type="submission" date="2019-03" db="EMBL/GenBank/DDBJ databases">
        <title>Genomic Encyclopedia of Type Strains, Phase III (KMG-III): the genomes of soil and plant-associated and newly described type strains.</title>
        <authorList>
            <person name="Whitman W."/>
        </authorList>
    </citation>
    <scope>NUCLEOTIDE SEQUENCE [LARGE SCALE GENOMIC DNA]</scope>
    <source>
        <strain evidence="2 3">CECT 8446</strain>
    </source>
</reference>
<feature type="region of interest" description="Disordered" evidence="1">
    <location>
        <begin position="37"/>
        <end position="56"/>
    </location>
</feature>
<gene>
    <name evidence="2" type="ORF">DFQ04_1907</name>
</gene>
<evidence type="ECO:0000313" key="2">
    <source>
        <dbReference type="EMBL" id="TDQ17255.1"/>
    </source>
</evidence>